<dbReference type="SUPFAM" id="SSF51197">
    <property type="entry name" value="Clavaminate synthase-like"/>
    <property type="match status" value="1"/>
</dbReference>
<keyword evidence="2" id="KW-1185">Reference proteome</keyword>
<sequence length="129" mass="14183">MSHQHTCHDGNLYCMFVKLLIHLTDARSAEDGSFCCLQGSRKANFPWFPETTSFSACPAVTKENFPSLDTTPAATGDAIPLDEALFHGTRPKSTGPERLVLAFSYAPAFVTDWAEIDIDSEDIAKIGHY</sequence>
<comment type="caution">
    <text evidence="1">The sequence shown here is derived from an EMBL/GenBank/DDBJ whole genome shotgun (WGS) entry which is preliminary data.</text>
</comment>
<dbReference type="AlphaFoldDB" id="A0A401VV03"/>
<reference evidence="1 2" key="1">
    <citation type="submission" date="2018-11" db="EMBL/GenBank/DDBJ databases">
        <title>Whole genome sequence of Streptomyces paromomycinus NBRC 15454(T).</title>
        <authorList>
            <person name="Komaki H."/>
            <person name="Tamura T."/>
        </authorList>
    </citation>
    <scope>NUCLEOTIDE SEQUENCE [LARGE SCALE GENOMIC DNA]</scope>
    <source>
        <strain evidence="1 2">NBRC 15454</strain>
    </source>
</reference>
<name>A0A401VV03_STREY</name>
<dbReference type="EMBL" id="BHZD01000001">
    <property type="protein sequence ID" value="GCD40889.1"/>
    <property type="molecule type" value="Genomic_DNA"/>
</dbReference>
<evidence type="ECO:0000313" key="1">
    <source>
        <dbReference type="EMBL" id="GCD40889.1"/>
    </source>
</evidence>
<accession>A0A401VV03</accession>
<dbReference type="Proteomes" id="UP000286746">
    <property type="component" value="Unassembled WGS sequence"/>
</dbReference>
<dbReference type="Gene3D" id="2.60.120.620">
    <property type="entry name" value="q2cbj1_9rhob like domain"/>
    <property type="match status" value="1"/>
</dbReference>
<organism evidence="1 2">
    <name type="scientific">Streptomyces paromomycinus</name>
    <name type="common">Streptomyces rimosus subsp. paromomycinus</name>
    <dbReference type="NCBI Taxonomy" id="92743"/>
    <lineage>
        <taxon>Bacteria</taxon>
        <taxon>Bacillati</taxon>
        <taxon>Actinomycetota</taxon>
        <taxon>Actinomycetes</taxon>
        <taxon>Kitasatosporales</taxon>
        <taxon>Streptomycetaceae</taxon>
        <taxon>Streptomyces</taxon>
    </lineage>
</organism>
<protein>
    <submittedName>
        <fullName evidence="1">Uncharacterized protein</fullName>
    </submittedName>
</protein>
<proteinExistence type="predicted"/>
<gene>
    <name evidence="1" type="ORF">GKJPGBOP_00542</name>
</gene>
<evidence type="ECO:0000313" key="2">
    <source>
        <dbReference type="Proteomes" id="UP000286746"/>
    </source>
</evidence>